<feature type="binding site" evidence="6">
    <location>
        <position position="105"/>
    </location>
    <ligand>
        <name>ATP</name>
        <dbReference type="ChEBI" id="CHEBI:30616"/>
    </ligand>
</feature>
<dbReference type="Pfam" id="PF00334">
    <property type="entry name" value="NDK"/>
    <property type="match status" value="1"/>
</dbReference>
<dbReference type="AlphaFoldDB" id="A0A1G2V5H6"/>
<feature type="binding site" evidence="6">
    <location>
        <position position="94"/>
    </location>
    <ligand>
        <name>ATP</name>
        <dbReference type="ChEBI" id="CHEBI:30616"/>
    </ligand>
</feature>
<dbReference type="Proteomes" id="UP000176868">
    <property type="component" value="Unassembled WGS sequence"/>
</dbReference>
<evidence type="ECO:0000313" key="10">
    <source>
        <dbReference type="Proteomes" id="UP000176868"/>
    </source>
</evidence>
<dbReference type="GO" id="GO:0006228">
    <property type="term" value="P:UTP biosynthetic process"/>
    <property type="evidence" value="ECO:0007669"/>
    <property type="project" value="InterPro"/>
</dbReference>
<organism evidence="9 10">
    <name type="scientific">Candidatus Zambryskibacteria bacterium RIFOXYD2_FULL_43_10</name>
    <dbReference type="NCBI Taxonomy" id="1802782"/>
    <lineage>
        <taxon>Bacteria</taxon>
        <taxon>Candidatus Zambryskiibacteriota</taxon>
    </lineage>
</organism>
<sequence length="138" mass="15437">MAERTIVIIKPDGVKRGESVVRQIKQRYLEAGMRIIQEIDLQLDRHQIREFYKEHEGRSFFEDLVSAMTIGPCLVLVIEGEEAVEKVRAINGATDPAKAAPGTIRYDFRDAESGGPRNIVHGSNSSIAASREFLILVE</sequence>
<proteinExistence type="inferred from homology"/>
<keyword evidence="3" id="KW-0547">Nucleotide-binding</keyword>
<feature type="binding site" evidence="6">
    <location>
        <position position="118"/>
    </location>
    <ligand>
        <name>ATP</name>
        <dbReference type="ChEBI" id="CHEBI:30616"/>
    </ligand>
</feature>
<keyword evidence="2" id="KW-0808">Transferase</keyword>
<keyword evidence="4 9" id="KW-0418">Kinase</keyword>
<dbReference type="InterPro" id="IPR001564">
    <property type="entry name" value="Nucleoside_diP_kinase"/>
</dbReference>
<dbReference type="PANTHER" id="PTHR46161:SF3">
    <property type="entry name" value="NUCLEOSIDE DIPHOSPHATE KINASE DDB_G0292928-RELATED"/>
    <property type="match status" value="1"/>
</dbReference>
<dbReference type="InterPro" id="IPR034907">
    <property type="entry name" value="NDK-like_dom"/>
</dbReference>
<gene>
    <name evidence="9" type="ORF">A2544_00305</name>
</gene>
<comment type="similarity">
    <text evidence="1 6 7">Belongs to the NDK family.</text>
</comment>
<dbReference type="Gene3D" id="3.30.70.141">
    <property type="entry name" value="Nucleoside diphosphate kinase-like domain"/>
    <property type="match status" value="1"/>
</dbReference>
<feature type="binding site" evidence="6">
    <location>
        <position position="10"/>
    </location>
    <ligand>
        <name>ATP</name>
        <dbReference type="ChEBI" id="CHEBI:30616"/>
    </ligand>
</feature>
<evidence type="ECO:0000256" key="7">
    <source>
        <dbReference type="RuleBase" id="RU004011"/>
    </source>
</evidence>
<feature type="active site" description="Pros-phosphohistidine intermediate" evidence="6">
    <location>
        <position position="121"/>
    </location>
</feature>
<evidence type="ECO:0000256" key="4">
    <source>
        <dbReference type="ARBA" id="ARBA00022777"/>
    </source>
</evidence>
<dbReference type="SMART" id="SM00562">
    <property type="entry name" value="NDK"/>
    <property type="match status" value="1"/>
</dbReference>
<dbReference type="STRING" id="1802782.A2544_00305"/>
<evidence type="ECO:0000259" key="8">
    <source>
        <dbReference type="SMART" id="SM00562"/>
    </source>
</evidence>
<dbReference type="PRINTS" id="PR01243">
    <property type="entry name" value="NUCDPKINASE"/>
</dbReference>
<comment type="caution">
    <text evidence="9">The sequence shown here is derived from an EMBL/GenBank/DDBJ whole genome shotgun (WGS) entry which is preliminary data.</text>
</comment>
<evidence type="ECO:0000256" key="5">
    <source>
        <dbReference type="ARBA" id="ARBA00022840"/>
    </source>
</evidence>
<dbReference type="GO" id="GO:0004550">
    <property type="term" value="F:nucleoside diphosphate kinase activity"/>
    <property type="evidence" value="ECO:0007669"/>
    <property type="project" value="InterPro"/>
</dbReference>
<dbReference type="PROSITE" id="PS51374">
    <property type="entry name" value="NDPK_LIKE"/>
    <property type="match status" value="1"/>
</dbReference>
<evidence type="ECO:0000256" key="3">
    <source>
        <dbReference type="ARBA" id="ARBA00022741"/>
    </source>
</evidence>
<dbReference type="GO" id="GO:0006241">
    <property type="term" value="P:CTP biosynthetic process"/>
    <property type="evidence" value="ECO:0007669"/>
    <property type="project" value="InterPro"/>
</dbReference>
<dbReference type="PANTHER" id="PTHR46161">
    <property type="entry name" value="NUCLEOSIDE DIPHOSPHATE KINASE"/>
    <property type="match status" value="1"/>
</dbReference>
<accession>A0A1G2V5H6</accession>
<dbReference type="EMBL" id="MHWZ01000035">
    <property type="protein sequence ID" value="OHB16850.1"/>
    <property type="molecule type" value="Genomic_DNA"/>
</dbReference>
<protein>
    <submittedName>
        <fullName evidence="9">Nucleoside-diphosphate kinase</fullName>
    </submittedName>
</protein>
<dbReference type="SUPFAM" id="SSF54919">
    <property type="entry name" value="Nucleoside diphosphate kinase, NDK"/>
    <property type="match status" value="1"/>
</dbReference>
<feature type="binding site" evidence="6">
    <location>
        <position position="60"/>
    </location>
    <ligand>
        <name>ATP</name>
        <dbReference type="ChEBI" id="CHEBI:30616"/>
    </ligand>
</feature>
<dbReference type="GO" id="GO:0006183">
    <property type="term" value="P:GTP biosynthetic process"/>
    <property type="evidence" value="ECO:0007669"/>
    <property type="project" value="InterPro"/>
</dbReference>
<evidence type="ECO:0000256" key="1">
    <source>
        <dbReference type="ARBA" id="ARBA00008142"/>
    </source>
</evidence>
<feature type="domain" description="Nucleoside diphosphate kinase-like" evidence="8">
    <location>
        <begin position="2"/>
        <end position="138"/>
    </location>
</feature>
<dbReference type="InterPro" id="IPR036850">
    <property type="entry name" value="NDK-like_dom_sf"/>
</dbReference>
<evidence type="ECO:0000256" key="2">
    <source>
        <dbReference type="ARBA" id="ARBA00022679"/>
    </source>
</evidence>
<evidence type="ECO:0000256" key="6">
    <source>
        <dbReference type="PROSITE-ProRule" id="PRU00706"/>
    </source>
</evidence>
<name>A0A1G2V5H6_9BACT</name>
<reference evidence="9 10" key="1">
    <citation type="journal article" date="2016" name="Nat. Commun.">
        <title>Thousands of microbial genomes shed light on interconnected biogeochemical processes in an aquifer system.</title>
        <authorList>
            <person name="Anantharaman K."/>
            <person name="Brown C.T."/>
            <person name="Hug L.A."/>
            <person name="Sharon I."/>
            <person name="Castelle C.J."/>
            <person name="Probst A.J."/>
            <person name="Thomas B.C."/>
            <person name="Singh A."/>
            <person name="Wilkins M.J."/>
            <person name="Karaoz U."/>
            <person name="Brodie E.L."/>
            <person name="Williams K.H."/>
            <person name="Hubbard S.S."/>
            <person name="Banfield J.F."/>
        </authorList>
    </citation>
    <scope>NUCLEOTIDE SEQUENCE [LARGE SCALE GENOMIC DNA]</scope>
</reference>
<evidence type="ECO:0000313" key="9">
    <source>
        <dbReference type="EMBL" id="OHB16850.1"/>
    </source>
</evidence>
<keyword evidence="5" id="KW-0067">ATP-binding</keyword>
<dbReference type="GO" id="GO:0005524">
    <property type="term" value="F:ATP binding"/>
    <property type="evidence" value="ECO:0007669"/>
    <property type="project" value="UniProtKB-KW"/>
</dbReference>
<feature type="binding site" evidence="6">
    <location>
        <position position="88"/>
    </location>
    <ligand>
        <name>ATP</name>
        <dbReference type="ChEBI" id="CHEBI:30616"/>
    </ligand>
</feature>